<keyword evidence="1" id="KW-0479">Metal-binding</keyword>
<organism evidence="3 4">
    <name type="scientific">Cordylochernes scorpioides</name>
    <dbReference type="NCBI Taxonomy" id="51811"/>
    <lineage>
        <taxon>Eukaryota</taxon>
        <taxon>Metazoa</taxon>
        <taxon>Ecdysozoa</taxon>
        <taxon>Arthropoda</taxon>
        <taxon>Chelicerata</taxon>
        <taxon>Arachnida</taxon>
        <taxon>Pseudoscorpiones</taxon>
        <taxon>Cheliferoidea</taxon>
        <taxon>Chernetidae</taxon>
        <taxon>Cordylochernes</taxon>
    </lineage>
</organism>
<name>A0ABY6LEZ0_9ARAC</name>
<dbReference type="InterPro" id="IPR039461">
    <property type="entry name" value="Peptidase_M49"/>
</dbReference>
<sequence length="809" mass="91108">MTRLQPGSIQMLLRSSLVKLVPFLLKSATTTTQAFLRFTRLGARFQSNLKMASSEYIFPNDQPVVYLECDGAFKNLTEAEKLYAHYLSRASWYGGLIVLYQTSAESPLIYLLLHKLYSSHSLDSLKSLALEKCQLTEDEFKALLVYSCGFYANMGNYKGFGDSKFIPNIPKEKLDSLLQALGDKEVLSTWASVKDLMYSLEDTQKHLGFSDKGTTTYFSKNCTKKDSELVNQFFKEKGLEAYNSRLFKIQPNKYEVRLASVASTGDNESQSLLGTHQLESIPGYEFVITRGDYSPLLSRVIQNLEKAKEHAANENENKMIAHYIQSFKTGSLDHHKDGSRYWIKDKGPVVETYIGFIETYRDPAGMRGEFEGFVAMVNKTMSRKFAELVEKAEKFLPLLPWPQAYEKDSFLRPDFTSLDVLTFAGSGIPAGICIPNCESPLQHIYHFWYILSLFGHQNEALCITLYGLLREQNVQLCVVVDDEVRQNEGFKNVSLGNVIPASYKDSAPNYLSPTDQELLQKLRVSSFELQVGLHELLGHGSGKLFQRNKDGSLNFDLENTINPLTSAKVDKYYEIGETYDSIFTSLGSSYEECRAECVGLYLCTDPKITKIFGCESAEAAEELVYVNWLSLLHSAVEGLQMYNPNSGTWLQAHSQARFVILQVLLEAGKGLVSLSPRTGADGRPDLLLSLDRTKISSVGHPALGTFLQKLQVYKATADLAKAREMYDAYSNVNEAYVGYRAVVMERKKPRKMFVQANTSLEGDRVALNTYESSPEGLIQSWVDRFRQDDSLPSAMLELYKKDVAHFSSN</sequence>
<keyword evidence="4" id="KW-1185">Reference proteome</keyword>
<dbReference type="PANTHER" id="PTHR23422:SF11">
    <property type="entry name" value="DIPEPTIDYL PEPTIDASE 3"/>
    <property type="match status" value="1"/>
</dbReference>
<protein>
    <submittedName>
        <fullName evidence="3">DPP3</fullName>
    </submittedName>
</protein>
<keyword evidence="2" id="KW-0378">Hydrolase</keyword>
<reference evidence="3 4" key="1">
    <citation type="submission" date="2022-01" db="EMBL/GenBank/DDBJ databases">
        <title>A chromosomal length assembly of Cordylochernes scorpioides.</title>
        <authorList>
            <person name="Zeh D."/>
            <person name="Zeh J."/>
        </authorList>
    </citation>
    <scope>NUCLEOTIDE SEQUENCE [LARGE SCALE GENOMIC DNA]</scope>
    <source>
        <strain evidence="3">IN4F17</strain>
        <tissue evidence="3">Whole Body</tissue>
    </source>
</reference>
<evidence type="ECO:0000256" key="1">
    <source>
        <dbReference type="ARBA" id="ARBA00022723"/>
    </source>
</evidence>
<dbReference type="Gene3D" id="3.30.540.30">
    <property type="match status" value="3"/>
</dbReference>
<dbReference type="PANTHER" id="PTHR23422">
    <property type="entry name" value="DIPEPTIDYL PEPTIDASE III-RELATED"/>
    <property type="match status" value="1"/>
</dbReference>
<dbReference type="EMBL" id="CP092878">
    <property type="protein sequence ID" value="UYV78782.1"/>
    <property type="molecule type" value="Genomic_DNA"/>
</dbReference>
<proteinExistence type="predicted"/>
<gene>
    <name evidence="3" type="ORF">LAZ67_16002764</name>
</gene>
<evidence type="ECO:0000256" key="2">
    <source>
        <dbReference type="ARBA" id="ARBA00022801"/>
    </source>
</evidence>
<evidence type="ECO:0000313" key="4">
    <source>
        <dbReference type="Proteomes" id="UP001235939"/>
    </source>
</evidence>
<dbReference type="Proteomes" id="UP001235939">
    <property type="component" value="Chromosome 16"/>
</dbReference>
<evidence type="ECO:0000313" key="3">
    <source>
        <dbReference type="EMBL" id="UYV78782.1"/>
    </source>
</evidence>
<dbReference type="Pfam" id="PF03571">
    <property type="entry name" value="Peptidase_M49"/>
    <property type="match status" value="1"/>
</dbReference>
<accession>A0ABY6LEZ0</accession>